<dbReference type="AlphaFoldDB" id="A0A3R7MJL9"/>
<name>A0A3R7MJL9_TRYRA</name>
<feature type="compositionally biased region" description="Polar residues" evidence="1">
    <location>
        <begin position="165"/>
        <end position="182"/>
    </location>
</feature>
<protein>
    <submittedName>
        <fullName evidence="2">Uncharacterized protein</fullName>
    </submittedName>
</protein>
<feature type="region of interest" description="Disordered" evidence="1">
    <location>
        <begin position="165"/>
        <end position="187"/>
    </location>
</feature>
<feature type="compositionally biased region" description="Pro residues" evidence="1">
    <location>
        <begin position="630"/>
        <end position="639"/>
    </location>
</feature>
<dbReference type="GeneID" id="40329715"/>
<evidence type="ECO:0000256" key="1">
    <source>
        <dbReference type="SAM" id="MobiDB-lite"/>
    </source>
</evidence>
<dbReference type="Proteomes" id="UP000283634">
    <property type="component" value="Unassembled WGS sequence"/>
</dbReference>
<dbReference type="OrthoDB" id="10639952at2759"/>
<keyword evidence="3" id="KW-1185">Reference proteome</keyword>
<dbReference type="EMBL" id="MKGL01000187">
    <property type="protein sequence ID" value="RNF03683.1"/>
    <property type="molecule type" value="Genomic_DNA"/>
</dbReference>
<gene>
    <name evidence="2" type="ORF">TraAM80_05782</name>
</gene>
<sequence length="673" mass="72942">MWATAAPIVISLHVVRDRCGNVVSIERVDSVRPPGNCPAVEATTSSRGGVGRRTKKSAPRPVWVNPVMSCSTQTAAAYCVLDSDKQQSRHIEVVQPYRSDTNTGVSQTDAPSDCREVSKYDISRKASFMPQTVPPSPSIASVTSGLWAAREAYPPRTKSLESKLVNGNDTTEPVSGPIQQQPLRDGVPPERFEASAIRWSHSQRSSFGVQWKSRLPSFAITETLELAGNQSEEAESQVQAPRRGESLLRNAQQLDTILGISTTAGSEEHIVPSQSFNLESQQSASHSRHALSEAATSSMHVVEAHFPSSAVPLSRYHLSTDAGPDGEVCSTPDFFHIFCGPDEEHKVVEVKEKNGENIKEKDETRALTLEAHEPMTAEVTVDETVQGSKLSSRRDLRASSVESCARISQQDGEVNTTAVDMVGNELDYYHTAIGQQHQVPINAIHECTRHHEKLVGIVKKLVREGTPIKEEDVSVVDGLEALASVAVSSSLSADAQVAGTFIAAPSDAQRCGSCKGAAEAGEGDTEQHLSSVGIRSQGSELDEAIGEDAAPPPTLLWQRRPLPVYDASLARGLSQYFAKKLNQMRVGDSLEVTHSDPVHLGSSTVFAPPRLNLFPFFSNTPPSTSASASIPPPPHPLSPPQYREEGSGALLSFYELRDAYYRARRQYILNSET</sequence>
<feature type="region of interest" description="Disordered" evidence="1">
    <location>
        <begin position="622"/>
        <end position="642"/>
    </location>
</feature>
<organism evidence="2 3">
    <name type="scientific">Trypanosoma rangeli</name>
    <dbReference type="NCBI Taxonomy" id="5698"/>
    <lineage>
        <taxon>Eukaryota</taxon>
        <taxon>Discoba</taxon>
        <taxon>Euglenozoa</taxon>
        <taxon>Kinetoplastea</taxon>
        <taxon>Metakinetoplastina</taxon>
        <taxon>Trypanosomatida</taxon>
        <taxon>Trypanosomatidae</taxon>
        <taxon>Trypanosoma</taxon>
        <taxon>Herpetosoma</taxon>
    </lineage>
</organism>
<comment type="caution">
    <text evidence="2">The sequence shown here is derived from an EMBL/GenBank/DDBJ whole genome shotgun (WGS) entry which is preliminary data.</text>
</comment>
<accession>A0A3R7MJL9</accession>
<dbReference type="RefSeq" id="XP_029237660.1">
    <property type="nucleotide sequence ID" value="XM_029382649.1"/>
</dbReference>
<proteinExistence type="predicted"/>
<evidence type="ECO:0000313" key="3">
    <source>
        <dbReference type="Proteomes" id="UP000283634"/>
    </source>
</evidence>
<reference evidence="2 3" key="1">
    <citation type="journal article" date="2018" name="BMC Genomics">
        <title>Genomic comparison of Trypanosoma conorhini and Trypanosoma rangeli to Trypanosoma cruzi strains of high and low virulence.</title>
        <authorList>
            <person name="Bradwell K.R."/>
            <person name="Koparde V.N."/>
            <person name="Matveyev A.V."/>
            <person name="Serrano M.G."/>
            <person name="Alves J.M."/>
            <person name="Parikh H."/>
            <person name="Huang B."/>
            <person name="Lee V."/>
            <person name="Espinosa-Alvarez O."/>
            <person name="Ortiz P.A."/>
            <person name="Costa-Martins A.G."/>
            <person name="Teixeira M.M."/>
            <person name="Buck G.A."/>
        </authorList>
    </citation>
    <scope>NUCLEOTIDE SEQUENCE [LARGE SCALE GENOMIC DNA]</scope>
    <source>
        <strain evidence="2 3">AM80</strain>
    </source>
</reference>
<evidence type="ECO:0000313" key="2">
    <source>
        <dbReference type="EMBL" id="RNF03683.1"/>
    </source>
</evidence>